<dbReference type="RefSeq" id="WP_380794789.1">
    <property type="nucleotide sequence ID" value="NZ_JBHRVU010000004.1"/>
</dbReference>
<dbReference type="SUPFAM" id="SSF56935">
    <property type="entry name" value="Porins"/>
    <property type="match status" value="1"/>
</dbReference>
<organism evidence="2 3">
    <name type="scientific">Sphingobium rhizovicinum</name>
    <dbReference type="NCBI Taxonomy" id="432308"/>
    <lineage>
        <taxon>Bacteria</taxon>
        <taxon>Pseudomonadati</taxon>
        <taxon>Pseudomonadota</taxon>
        <taxon>Alphaproteobacteria</taxon>
        <taxon>Sphingomonadales</taxon>
        <taxon>Sphingomonadaceae</taxon>
        <taxon>Sphingobium</taxon>
    </lineage>
</organism>
<evidence type="ECO:0000256" key="1">
    <source>
        <dbReference type="SAM" id="SignalP"/>
    </source>
</evidence>
<proteinExistence type="predicted"/>
<sequence>MAKRDIAKLAFVGSLGLAVPVQAQTVLPAQQGQQRSVITASVTSLYDSNIARASDAALSRRGLEKDDFRFTPTLSADIYKPFGASYVSLAGSVGYDIHARNSVLDRERIDLTAGAGSKAGPCGVNVTGGYQRRQSDLADLNILTTGSAATTKNTESIFHVESLIACGGAVGIKPFAMLSYSDSQNSSQQRKGSDAESVTYGGGLLYTQPSIGEIRVYVAQRDVDFSQRDGVNYLGAPELRARYGGVRFERNIGARLSGHVQLAYADVDQRNGTTSGQGFDGVTWEAGLNLRASSRLTLDATAARTADPSLGFNVDYIVMEDYQLTAAYTLNERMTLTVTGSHRARDFTYSNTAVAIPVNEDKTNRIQAALRIQPIMGRFSLTANAEYSKRNADTDFYDYNGVRIGLTLGAQF</sequence>
<name>A0ABV7ND94_9SPHN</name>
<evidence type="ECO:0000313" key="2">
    <source>
        <dbReference type="EMBL" id="MFC3441158.1"/>
    </source>
</evidence>
<gene>
    <name evidence="2" type="ORF">ACFOKF_08100</name>
</gene>
<protein>
    <recommendedName>
        <fullName evidence="4">Beta-barrel porin 2</fullName>
    </recommendedName>
</protein>
<dbReference type="Proteomes" id="UP001595681">
    <property type="component" value="Unassembled WGS sequence"/>
</dbReference>
<evidence type="ECO:0008006" key="4">
    <source>
        <dbReference type="Google" id="ProtNLM"/>
    </source>
</evidence>
<dbReference type="EMBL" id="JBHRVU010000004">
    <property type="protein sequence ID" value="MFC3441158.1"/>
    <property type="molecule type" value="Genomic_DNA"/>
</dbReference>
<feature type="signal peptide" evidence="1">
    <location>
        <begin position="1"/>
        <end position="23"/>
    </location>
</feature>
<feature type="chain" id="PRO_5045297647" description="Beta-barrel porin 2" evidence="1">
    <location>
        <begin position="24"/>
        <end position="412"/>
    </location>
</feature>
<keyword evidence="1" id="KW-0732">Signal</keyword>
<comment type="caution">
    <text evidence="2">The sequence shown here is derived from an EMBL/GenBank/DDBJ whole genome shotgun (WGS) entry which is preliminary data.</text>
</comment>
<evidence type="ECO:0000313" key="3">
    <source>
        <dbReference type="Proteomes" id="UP001595681"/>
    </source>
</evidence>
<accession>A0ABV7ND94</accession>
<reference evidence="3" key="1">
    <citation type="journal article" date="2019" name="Int. J. Syst. Evol. Microbiol.">
        <title>The Global Catalogue of Microorganisms (GCM) 10K type strain sequencing project: providing services to taxonomists for standard genome sequencing and annotation.</title>
        <authorList>
            <consortium name="The Broad Institute Genomics Platform"/>
            <consortium name="The Broad Institute Genome Sequencing Center for Infectious Disease"/>
            <person name="Wu L."/>
            <person name="Ma J."/>
        </authorList>
    </citation>
    <scope>NUCLEOTIDE SEQUENCE [LARGE SCALE GENOMIC DNA]</scope>
    <source>
        <strain evidence="3">CCM 7491</strain>
    </source>
</reference>
<keyword evidence="3" id="KW-1185">Reference proteome</keyword>